<reference evidence="1 2" key="1">
    <citation type="submission" date="2019-08" db="EMBL/GenBank/DDBJ databases">
        <title>Draft genome sequences of two oriental melons (Cucumis melo L. var makuwa).</title>
        <authorList>
            <person name="Kwon S.-Y."/>
        </authorList>
    </citation>
    <scope>NUCLEOTIDE SEQUENCE [LARGE SCALE GENOMIC DNA]</scope>
    <source>
        <strain evidence="2">cv. Chang Bougi</strain>
        <tissue evidence="1">Leaf</tissue>
    </source>
</reference>
<evidence type="ECO:0000313" key="2">
    <source>
        <dbReference type="Proteomes" id="UP000321947"/>
    </source>
</evidence>
<dbReference type="AlphaFoldDB" id="A0A5D3C9T2"/>
<dbReference type="EMBL" id="SSTD01012901">
    <property type="protein sequence ID" value="TYK08255.1"/>
    <property type="molecule type" value="Genomic_DNA"/>
</dbReference>
<accession>A0A5D3C9T2</accession>
<proteinExistence type="predicted"/>
<comment type="caution">
    <text evidence="1">The sequence shown here is derived from an EMBL/GenBank/DDBJ whole genome shotgun (WGS) entry which is preliminary data.</text>
</comment>
<evidence type="ECO:0000313" key="1">
    <source>
        <dbReference type="EMBL" id="TYK08255.1"/>
    </source>
</evidence>
<sequence>MEGWVYNFAHSRHHRFVCHSSATAAAGSLFFSDTPGSKRSLAADLPNSSFKPIQLTSSQILVFDPTMKSHLAQLRAPSIHDLSTKSLKASPSSLACAPEPLLGTLKLNIVSKLVATLGRWKKMTQKLIEDCLTTSEAEIEAIKQEVQRLPLLEKNVKKMHAMLTAMYQDHQRQLGGSKLTGIRTGKRKVRTEEVVEKEMDDREMSLSMETGAGQDQIKFKKLEMPVFNGEDLDGWFYRA</sequence>
<gene>
    <name evidence="1" type="ORF">E5676_scaffold648G00250</name>
</gene>
<dbReference type="Proteomes" id="UP000321947">
    <property type="component" value="Unassembled WGS sequence"/>
</dbReference>
<name>A0A5D3C9T2_CUCMM</name>
<organism evidence="1 2">
    <name type="scientific">Cucumis melo var. makuwa</name>
    <name type="common">Oriental melon</name>
    <dbReference type="NCBI Taxonomy" id="1194695"/>
    <lineage>
        <taxon>Eukaryota</taxon>
        <taxon>Viridiplantae</taxon>
        <taxon>Streptophyta</taxon>
        <taxon>Embryophyta</taxon>
        <taxon>Tracheophyta</taxon>
        <taxon>Spermatophyta</taxon>
        <taxon>Magnoliopsida</taxon>
        <taxon>eudicotyledons</taxon>
        <taxon>Gunneridae</taxon>
        <taxon>Pentapetalae</taxon>
        <taxon>rosids</taxon>
        <taxon>fabids</taxon>
        <taxon>Cucurbitales</taxon>
        <taxon>Cucurbitaceae</taxon>
        <taxon>Benincaseae</taxon>
        <taxon>Cucumis</taxon>
    </lineage>
</organism>
<protein>
    <submittedName>
        <fullName evidence="1">Gypsy/ty3 element polyprotein</fullName>
    </submittedName>
</protein>